<dbReference type="InterPro" id="IPR036691">
    <property type="entry name" value="Endo/exonu/phosph_ase_sf"/>
</dbReference>
<gene>
    <name evidence="1" type="ORF">SMTD_LOCUS20780</name>
</gene>
<dbReference type="InterPro" id="IPR027124">
    <property type="entry name" value="Swc5/CFDP1/2"/>
</dbReference>
<dbReference type="Proteomes" id="UP000269396">
    <property type="component" value="Unassembled WGS sequence"/>
</dbReference>
<dbReference type="STRING" id="31246.A0A183Q2E3"/>
<evidence type="ECO:0000313" key="1">
    <source>
        <dbReference type="EMBL" id="VDP83350.1"/>
    </source>
</evidence>
<dbReference type="AlphaFoldDB" id="A0A183Q2E3"/>
<dbReference type="PANTHER" id="PTHR23227:SF67">
    <property type="entry name" value="CRANIOFACIAL DEVELOPMENT PROTEIN 2-LIKE"/>
    <property type="match status" value="1"/>
</dbReference>
<dbReference type="EMBL" id="UZAL01045352">
    <property type="protein sequence ID" value="VDP83350.1"/>
    <property type="molecule type" value="Genomic_DNA"/>
</dbReference>
<evidence type="ECO:0000313" key="2">
    <source>
        <dbReference type="Proteomes" id="UP000269396"/>
    </source>
</evidence>
<keyword evidence="2" id="KW-1185">Reference proteome</keyword>
<proteinExistence type="predicted"/>
<dbReference type="PANTHER" id="PTHR23227">
    <property type="entry name" value="BUCENTAUR RELATED"/>
    <property type="match status" value="1"/>
</dbReference>
<accession>A0A183Q2E3</accession>
<reference evidence="1 2" key="1">
    <citation type="submission" date="2018-11" db="EMBL/GenBank/DDBJ databases">
        <authorList>
            <consortium name="Pathogen Informatics"/>
        </authorList>
    </citation>
    <scope>NUCLEOTIDE SEQUENCE [LARGE SCALE GENOMIC DNA]</scope>
    <source>
        <strain>Denwood</strain>
        <strain evidence="2">Zambia</strain>
    </source>
</reference>
<protein>
    <submittedName>
        <fullName evidence="1">Uncharacterized protein</fullName>
    </submittedName>
</protein>
<name>A0A183Q2E3_9TREM</name>
<sequence>MRRYKLEVLGISEIGWTQVEQQRLASGELLLYSGHEEKNATHTQIVALMSYKQAQNTLIGWESRGHRIIKASCKTKKEGITMNVNQSYSPTNDYNEDVKDQFYDRLQSIVGKCPTNNLNILMVGLYAKVGMDNTGYEDIMGRHGLGEMNENGERFANLCAFNKLVIDGTILPHKGIHKTTWTSPDHTTQKRIDHI</sequence>
<dbReference type="Gene3D" id="3.60.10.10">
    <property type="entry name" value="Endonuclease/exonuclease/phosphatase"/>
    <property type="match status" value="1"/>
</dbReference>
<organism evidence="1 2">
    <name type="scientific">Schistosoma mattheei</name>
    <dbReference type="NCBI Taxonomy" id="31246"/>
    <lineage>
        <taxon>Eukaryota</taxon>
        <taxon>Metazoa</taxon>
        <taxon>Spiralia</taxon>
        <taxon>Lophotrochozoa</taxon>
        <taxon>Platyhelminthes</taxon>
        <taxon>Trematoda</taxon>
        <taxon>Digenea</taxon>
        <taxon>Strigeidida</taxon>
        <taxon>Schistosomatoidea</taxon>
        <taxon>Schistosomatidae</taxon>
        <taxon>Schistosoma</taxon>
    </lineage>
</organism>